<evidence type="ECO:0000256" key="14">
    <source>
        <dbReference type="ARBA" id="ARBA00023136"/>
    </source>
</evidence>
<keyword evidence="15 20" id="KW-0829">Tyrosine-protein kinase</keyword>
<evidence type="ECO:0000256" key="18">
    <source>
        <dbReference type="PROSITE-ProRule" id="PRU00191"/>
    </source>
</evidence>
<dbReference type="Proteomes" id="UP000030758">
    <property type="component" value="Unassembled WGS sequence"/>
</dbReference>
<dbReference type="InterPro" id="IPR020635">
    <property type="entry name" value="Tyr_kinase_cat_dom"/>
</dbReference>
<dbReference type="InterPro" id="IPR017441">
    <property type="entry name" value="Protein_kinase_ATP_BS"/>
</dbReference>
<keyword evidence="2" id="KW-0813">Transport</keyword>
<dbReference type="SMART" id="SM00252">
    <property type="entry name" value="SH2"/>
    <property type="match status" value="1"/>
</dbReference>
<evidence type="ECO:0000256" key="13">
    <source>
        <dbReference type="ARBA" id="ARBA00023065"/>
    </source>
</evidence>
<evidence type="ECO:0000256" key="20">
    <source>
        <dbReference type="RuleBase" id="RU362096"/>
    </source>
</evidence>
<keyword evidence="12 22" id="KW-1133">Transmembrane helix</keyword>
<evidence type="ECO:0000256" key="8">
    <source>
        <dbReference type="ARBA" id="ARBA00022826"/>
    </source>
</evidence>
<dbReference type="GO" id="GO:0004715">
    <property type="term" value="F:non-membrane spanning protein tyrosine kinase activity"/>
    <property type="evidence" value="ECO:0007669"/>
    <property type="project" value="UniProtKB-EC"/>
</dbReference>
<keyword evidence="11" id="KW-0630">Potassium</keyword>
<keyword evidence="13" id="KW-0406">Ion transport</keyword>
<dbReference type="InterPro" id="IPR000719">
    <property type="entry name" value="Prot_kinase_dom"/>
</dbReference>
<feature type="binding site" evidence="19">
    <location>
        <position position="753"/>
    </location>
    <ligand>
        <name>ATP</name>
        <dbReference type="ChEBI" id="CHEBI:30616"/>
    </ligand>
</feature>
<dbReference type="PRINTS" id="PR00169">
    <property type="entry name" value="KCHANNEL"/>
</dbReference>
<feature type="domain" description="Protein kinase" evidence="25">
    <location>
        <begin position="720"/>
        <end position="1005"/>
    </location>
</feature>
<dbReference type="EMBL" id="KL367559">
    <property type="protein sequence ID" value="KFD64191.1"/>
    <property type="molecule type" value="Genomic_DNA"/>
</dbReference>
<evidence type="ECO:0000256" key="9">
    <source>
        <dbReference type="ARBA" id="ARBA00022840"/>
    </source>
</evidence>
<dbReference type="PROSITE" id="PS00109">
    <property type="entry name" value="PROTEIN_KINASE_TYR"/>
    <property type="match status" value="1"/>
</dbReference>
<dbReference type="AlphaFoldDB" id="A0A085N3Z5"/>
<dbReference type="FunFam" id="1.20.120.350:FF:000074">
    <property type="entry name" value="SHaW family of potassium channels"/>
    <property type="match status" value="1"/>
</dbReference>
<dbReference type="PROSITE" id="PS50011">
    <property type="entry name" value="PROTEIN_KINASE_DOM"/>
    <property type="match status" value="1"/>
</dbReference>
<feature type="region of interest" description="Disordered" evidence="21">
    <location>
        <begin position="552"/>
        <end position="572"/>
    </location>
</feature>
<evidence type="ECO:0000256" key="7">
    <source>
        <dbReference type="ARBA" id="ARBA00022777"/>
    </source>
</evidence>
<feature type="chain" id="PRO_5001795612" description="Tyrosine-protein kinase" evidence="23">
    <location>
        <begin position="24"/>
        <end position="1016"/>
    </location>
</feature>
<evidence type="ECO:0000256" key="1">
    <source>
        <dbReference type="ARBA" id="ARBA00004141"/>
    </source>
</evidence>
<dbReference type="InterPro" id="IPR000980">
    <property type="entry name" value="SH2"/>
</dbReference>
<dbReference type="InterPro" id="IPR036860">
    <property type="entry name" value="SH2_dom_sf"/>
</dbReference>
<dbReference type="SMART" id="SM00219">
    <property type="entry name" value="TyrKc"/>
    <property type="match status" value="1"/>
</dbReference>
<evidence type="ECO:0000313" key="26">
    <source>
        <dbReference type="EMBL" id="KFD64191.1"/>
    </source>
</evidence>
<comment type="subcellular location">
    <subcellularLocation>
        <location evidence="1">Membrane</location>
        <topology evidence="1">Multi-pass membrane protein</topology>
    </subcellularLocation>
</comment>
<dbReference type="InterPro" id="IPR011009">
    <property type="entry name" value="Kinase-like_dom_sf"/>
</dbReference>
<dbReference type="GO" id="GO:0001508">
    <property type="term" value="P:action potential"/>
    <property type="evidence" value="ECO:0007669"/>
    <property type="project" value="TreeGrafter"/>
</dbReference>
<feature type="transmembrane region" description="Helical" evidence="22">
    <location>
        <begin position="426"/>
        <end position="444"/>
    </location>
</feature>
<evidence type="ECO:0000256" key="19">
    <source>
        <dbReference type="PROSITE-ProRule" id="PRU10141"/>
    </source>
</evidence>
<keyword evidence="14 22" id="KW-0472">Membrane</keyword>
<evidence type="ECO:0000256" key="22">
    <source>
        <dbReference type="SAM" id="Phobius"/>
    </source>
</evidence>
<dbReference type="GO" id="GO:0051260">
    <property type="term" value="P:protein homooligomerization"/>
    <property type="evidence" value="ECO:0007669"/>
    <property type="project" value="InterPro"/>
</dbReference>
<dbReference type="Gene3D" id="1.10.287.70">
    <property type="match status" value="1"/>
</dbReference>
<keyword evidence="5 22" id="KW-0812">Transmembrane</keyword>
<dbReference type="PANTHER" id="PTHR11537">
    <property type="entry name" value="VOLTAGE-GATED POTASSIUM CHANNEL"/>
    <property type="match status" value="1"/>
</dbReference>
<feature type="transmembrane region" description="Helical" evidence="22">
    <location>
        <begin position="394"/>
        <end position="414"/>
    </location>
</feature>
<keyword evidence="23" id="KW-0732">Signal</keyword>
<gene>
    <name evidence="26" type="ORF">M514_07306</name>
</gene>
<evidence type="ECO:0000259" key="25">
    <source>
        <dbReference type="PROSITE" id="PS50011"/>
    </source>
</evidence>
<keyword evidence="6 19" id="KW-0547">Nucleotide-binding</keyword>
<keyword evidence="9 19" id="KW-0067">ATP-binding</keyword>
<dbReference type="InterPro" id="IPR008266">
    <property type="entry name" value="Tyr_kinase_AS"/>
</dbReference>
<protein>
    <recommendedName>
        <fullName evidence="20">Tyrosine-protein kinase</fullName>
        <ecNumber evidence="20">2.7.10.2</ecNumber>
    </recommendedName>
</protein>
<dbReference type="FunFam" id="1.10.287.70:FF:000028">
    <property type="entry name" value="potassium voltage-gated channel subfamily D member 3"/>
    <property type="match status" value="1"/>
</dbReference>
<dbReference type="InterPro" id="IPR001245">
    <property type="entry name" value="Ser-Thr/Tyr_kinase_cat_dom"/>
</dbReference>
<feature type="domain" description="SH2" evidence="24">
    <location>
        <begin position="612"/>
        <end position="702"/>
    </location>
</feature>
<dbReference type="GO" id="GO:0005251">
    <property type="term" value="F:delayed rectifier potassium channel activity"/>
    <property type="evidence" value="ECO:0007669"/>
    <property type="project" value="TreeGrafter"/>
</dbReference>
<evidence type="ECO:0000256" key="11">
    <source>
        <dbReference type="ARBA" id="ARBA00022958"/>
    </source>
</evidence>
<dbReference type="InterPro" id="IPR011333">
    <property type="entry name" value="SKP1/BTB/POZ_sf"/>
</dbReference>
<dbReference type="PROSITE" id="PS00107">
    <property type="entry name" value="PROTEIN_KINASE_ATP"/>
    <property type="match status" value="1"/>
</dbReference>
<dbReference type="InterPro" id="IPR028325">
    <property type="entry name" value="VG_K_chnl"/>
</dbReference>
<dbReference type="SMART" id="SM00225">
    <property type="entry name" value="BTB"/>
    <property type="match status" value="1"/>
</dbReference>
<dbReference type="Gene3D" id="3.30.505.10">
    <property type="entry name" value="SH2 domain"/>
    <property type="match status" value="1"/>
</dbReference>
<organism evidence="26">
    <name type="scientific">Trichuris suis</name>
    <name type="common">pig whipworm</name>
    <dbReference type="NCBI Taxonomy" id="68888"/>
    <lineage>
        <taxon>Eukaryota</taxon>
        <taxon>Metazoa</taxon>
        <taxon>Ecdysozoa</taxon>
        <taxon>Nematoda</taxon>
        <taxon>Enoplea</taxon>
        <taxon>Dorylaimia</taxon>
        <taxon>Trichinellida</taxon>
        <taxon>Trichuridae</taxon>
        <taxon>Trichuris</taxon>
    </lineage>
</organism>
<dbReference type="InterPro" id="IPR000210">
    <property type="entry name" value="BTB/POZ_dom"/>
</dbReference>
<evidence type="ECO:0000256" key="12">
    <source>
        <dbReference type="ARBA" id="ARBA00022989"/>
    </source>
</evidence>
<dbReference type="GO" id="GO:0005524">
    <property type="term" value="F:ATP binding"/>
    <property type="evidence" value="ECO:0007669"/>
    <property type="project" value="UniProtKB-UniRule"/>
</dbReference>
<feature type="transmembrane region" description="Helical" evidence="22">
    <location>
        <begin position="338"/>
        <end position="358"/>
    </location>
</feature>
<evidence type="ECO:0000256" key="17">
    <source>
        <dbReference type="ARBA" id="ARBA00051245"/>
    </source>
</evidence>
<comment type="catalytic activity">
    <reaction evidence="17 20">
        <text>L-tyrosyl-[protein] + ATP = O-phospho-L-tyrosyl-[protein] + ADP + H(+)</text>
        <dbReference type="Rhea" id="RHEA:10596"/>
        <dbReference type="Rhea" id="RHEA-COMP:10136"/>
        <dbReference type="Rhea" id="RHEA-COMP:20101"/>
        <dbReference type="ChEBI" id="CHEBI:15378"/>
        <dbReference type="ChEBI" id="CHEBI:30616"/>
        <dbReference type="ChEBI" id="CHEBI:46858"/>
        <dbReference type="ChEBI" id="CHEBI:61978"/>
        <dbReference type="ChEBI" id="CHEBI:456216"/>
        <dbReference type="EC" id="2.7.10.2"/>
    </reaction>
</comment>
<keyword evidence="10" id="KW-0851">Voltage-gated channel</keyword>
<dbReference type="EC" id="2.7.10.2" evidence="20"/>
<keyword evidence="18" id="KW-0727">SH2 domain</keyword>
<evidence type="ECO:0000256" key="3">
    <source>
        <dbReference type="ARBA" id="ARBA00022538"/>
    </source>
</evidence>
<dbReference type="InterPro" id="IPR005821">
    <property type="entry name" value="Ion_trans_dom"/>
</dbReference>
<dbReference type="GO" id="GO:0008076">
    <property type="term" value="C:voltage-gated potassium channel complex"/>
    <property type="evidence" value="ECO:0007669"/>
    <property type="project" value="InterPro"/>
</dbReference>
<keyword evidence="3" id="KW-0633">Potassium transport</keyword>
<evidence type="ECO:0000256" key="10">
    <source>
        <dbReference type="ARBA" id="ARBA00022882"/>
    </source>
</evidence>
<name>A0A085N3Z5_9BILA</name>
<comment type="similarity">
    <text evidence="20">Belongs to the protein kinase superfamily. Tyr protein kinase family.</text>
</comment>
<dbReference type="Pfam" id="PF00017">
    <property type="entry name" value="SH2"/>
    <property type="match status" value="1"/>
</dbReference>
<proteinExistence type="inferred from homology"/>
<feature type="signal peptide" evidence="23">
    <location>
        <begin position="1"/>
        <end position="23"/>
    </location>
</feature>
<evidence type="ECO:0000256" key="6">
    <source>
        <dbReference type="ARBA" id="ARBA00022741"/>
    </source>
</evidence>
<dbReference type="InterPro" id="IPR027359">
    <property type="entry name" value="Volt_channel_dom_sf"/>
</dbReference>
<dbReference type="InterPro" id="IPR003131">
    <property type="entry name" value="T1-type_BTB"/>
</dbReference>
<dbReference type="PANTHER" id="PTHR11537:SF113">
    <property type="entry name" value="POTASSIUM VOLTAGE-GATED CHANNEL PROTEIN SHAKER"/>
    <property type="match status" value="1"/>
</dbReference>
<dbReference type="SUPFAM" id="SSF56112">
    <property type="entry name" value="Protein kinase-like (PK-like)"/>
    <property type="match status" value="1"/>
</dbReference>
<dbReference type="Gene3D" id="1.10.510.10">
    <property type="entry name" value="Transferase(Phosphotransferase) domain 1"/>
    <property type="match status" value="1"/>
</dbReference>
<dbReference type="SUPFAM" id="SSF54695">
    <property type="entry name" value="POZ domain"/>
    <property type="match status" value="1"/>
</dbReference>
<dbReference type="Gene3D" id="3.30.200.20">
    <property type="entry name" value="Phosphorylase Kinase, domain 1"/>
    <property type="match status" value="1"/>
</dbReference>
<feature type="transmembrane region" description="Helical" evidence="22">
    <location>
        <begin position="492"/>
        <end position="513"/>
    </location>
</feature>
<dbReference type="Pfam" id="PF02214">
    <property type="entry name" value="BTB_2"/>
    <property type="match status" value="1"/>
</dbReference>
<keyword evidence="8" id="KW-0631">Potassium channel</keyword>
<dbReference type="SUPFAM" id="SSF81324">
    <property type="entry name" value="Voltage-gated potassium channels"/>
    <property type="match status" value="1"/>
</dbReference>
<evidence type="ECO:0000256" key="5">
    <source>
        <dbReference type="ARBA" id="ARBA00022692"/>
    </source>
</evidence>
<dbReference type="PRINTS" id="PR00109">
    <property type="entry name" value="TYRKINASE"/>
</dbReference>
<dbReference type="Gene3D" id="1.20.120.350">
    <property type="entry name" value="Voltage-gated potassium channels. Chain C"/>
    <property type="match status" value="1"/>
</dbReference>
<dbReference type="PROSITE" id="PS50001">
    <property type="entry name" value="SH2"/>
    <property type="match status" value="1"/>
</dbReference>
<sequence length="1016" mass="115875">MPNATRVMMYGIVIILGYPSLLTHLDGLSGNPVDSYPYVWVSVIHRKKTIAFRDKKRANDSPSEHLNTGAPMFSPCHVCSERRLCLNFLNQNLRENLTTQSYTPYPVYTNQSKLDVRFQMWLDVCLGNRRLQYDAICILEISPPASITFESSQFFRSEYLWCIGVSDRDRLRVTSDSKCCLDSAGVEKQHYLRPASEPLLPQQAGISHPSEIVTINISGMRFQTAASTLQRFPDTLLGNPEKCLKYYNKEMGEYFFDRHRSSFEAILYFYQSSGHLKRPEWIPVDVFIKELKFFEMGAQVLELFWQLEGYRKQDIPLLPKHPFQRKVWQVMEHPDSSVCARVFAFFSVFVIAVSTLSFCLETLPELRQVVNVTESGDALPDYAEAGRFEIRNPFFVIEVICICWFTVEFIVRIISCPSKLEFCKSFLNVIDFIAILPFFVNLILSNESSSSMSFAVLRVLRLVRVFRIFKLSRHSRGLQILGRTFRASIQELFLLIFFLCIGLVLFSSAIYFAESGSKDSKFDSIPAAFWYVVVTMTTVGYGDLVPVAPIGTGGDQNPESRNPDSIAPKAAMDKNTGFSGTHSKRNEDTSCSLLSTPPSFDETLERVEECDFFFGFLSEDDCKDFLLVEGDFLLRCSKDSSSPQDLIWTIAVKDHKNMVQQIPVRRDDQGRYLLMERKFSSIITLVNHFNMSRELIGLHVPAVLRRVAAKPKWLLSNNAITKFARIGHGQGGSVWAGTLNSNCHLGKRQIAIKLLVEDAKPEQIASFEREVRIHRQLSHHNIVQFIAIVIDKSPIRLVTELCDYNLKIHLKKNASKLTINDKTQICLEVSEGLEYLVDKGFIHRDIAARNCLMKRGHVRITDLGLAVRLVGAKVAFAEAEKLPIKTTAPEGLICKAFSEKSDIWAFGILMWEVFSNGAEPYESLIRKLDKFNWGNQLVAHILAGKKRLAVIVVLNAFRIVKGYRMPVPVGTPKHVETLIKHCWQRNPDKRPTFQLARKTLSHKGAKKWYQRFAKFK</sequence>
<evidence type="ECO:0000256" key="16">
    <source>
        <dbReference type="ARBA" id="ARBA00023303"/>
    </source>
</evidence>
<evidence type="ECO:0000259" key="24">
    <source>
        <dbReference type="PROSITE" id="PS50001"/>
    </source>
</evidence>
<accession>A0A085N3Z5</accession>
<dbReference type="CDD" id="cd00192">
    <property type="entry name" value="PTKc"/>
    <property type="match status" value="1"/>
</dbReference>
<keyword evidence="4 20" id="KW-0808">Transferase</keyword>
<dbReference type="InterPro" id="IPR003972">
    <property type="entry name" value="K_chnl_volt-dep_Kv1"/>
</dbReference>
<evidence type="ECO:0000256" key="2">
    <source>
        <dbReference type="ARBA" id="ARBA00022448"/>
    </source>
</evidence>
<evidence type="ECO:0000256" key="15">
    <source>
        <dbReference type="ARBA" id="ARBA00023137"/>
    </source>
</evidence>
<dbReference type="PRINTS" id="PR01496">
    <property type="entry name" value="SHAKERCHANEL"/>
</dbReference>
<reference evidence="26" key="1">
    <citation type="journal article" date="2014" name="Nat. Genet.">
        <title>Genome and transcriptome of the porcine whipworm Trichuris suis.</title>
        <authorList>
            <person name="Jex A.R."/>
            <person name="Nejsum P."/>
            <person name="Schwarz E.M."/>
            <person name="Hu L."/>
            <person name="Young N.D."/>
            <person name="Hall R.S."/>
            <person name="Korhonen P.K."/>
            <person name="Liao S."/>
            <person name="Thamsborg S."/>
            <person name="Xia J."/>
            <person name="Xu P."/>
            <person name="Wang S."/>
            <person name="Scheerlinck J.P."/>
            <person name="Hofmann A."/>
            <person name="Sternberg P.W."/>
            <person name="Wang J."/>
            <person name="Gasser R.B."/>
        </authorList>
    </citation>
    <scope>NUCLEOTIDE SEQUENCE [LARGE SCALE GENOMIC DNA]</scope>
    <source>
        <strain evidence="26">DCEP-RM93F</strain>
    </source>
</reference>
<keyword evidence="7 20" id="KW-0418">Kinase</keyword>
<keyword evidence="16" id="KW-0407">Ion channel</keyword>
<dbReference type="Pfam" id="PF00520">
    <property type="entry name" value="Ion_trans"/>
    <property type="match status" value="1"/>
</dbReference>
<dbReference type="Gene3D" id="3.30.710.10">
    <property type="entry name" value="Potassium Channel Kv1.1, Chain A"/>
    <property type="match status" value="1"/>
</dbReference>
<evidence type="ECO:0000256" key="23">
    <source>
        <dbReference type="SAM" id="SignalP"/>
    </source>
</evidence>
<dbReference type="Pfam" id="PF07714">
    <property type="entry name" value="PK_Tyr_Ser-Thr"/>
    <property type="match status" value="1"/>
</dbReference>
<dbReference type="InterPro" id="IPR003968">
    <property type="entry name" value="K_chnl_volt-dep_Kv"/>
</dbReference>
<dbReference type="SUPFAM" id="SSF55550">
    <property type="entry name" value="SH2 domain"/>
    <property type="match status" value="1"/>
</dbReference>
<evidence type="ECO:0000256" key="4">
    <source>
        <dbReference type="ARBA" id="ARBA00022679"/>
    </source>
</evidence>
<dbReference type="PRINTS" id="PR01491">
    <property type="entry name" value="KVCHANNEL"/>
</dbReference>
<evidence type="ECO:0000256" key="21">
    <source>
        <dbReference type="SAM" id="MobiDB-lite"/>
    </source>
</evidence>
<dbReference type="FunFam" id="3.30.710.10:FF:000214">
    <property type="entry name" value="Potassium voltage-gated channel protein shk-1"/>
    <property type="match status" value="1"/>
</dbReference>